<dbReference type="EMBL" id="AGBW02005025">
    <property type="protein sequence ID" value="OWR55352.1"/>
    <property type="molecule type" value="Genomic_DNA"/>
</dbReference>
<organism evidence="1 2">
    <name type="scientific">Danaus plexippus plexippus</name>
    <dbReference type="NCBI Taxonomy" id="278856"/>
    <lineage>
        <taxon>Eukaryota</taxon>
        <taxon>Metazoa</taxon>
        <taxon>Ecdysozoa</taxon>
        <taxon>Arthropoda</taxon>
        <taxon>Hexapoda</taxon>
        <taxon>Insecta</taxon>
        <taxon>Pterygota</taxon>
        <taxon>Neoptera</taxon>
        <taxon>Endopterygota</taxon>
        <taxon>Lepidoptera</taxon>
        <taxon>Glossata</taxon>
        <taxon>Ditrysia</taxon>
        <taxon>Papilionoidea</taxon>
        <taxon>Nymphalidae</taxon>
        <taxon>Danainae</taxon>
        <taxon>Danaini</taxon>
        <taxon>Danaina</taxon>
        <taxon>Danaus</taxon>
        <taxon>Danaus</taxon>
    </lineage>
</organism>
<comment type="caution">
    <text evidence="1">The sequence shown here is derived from an EMBL/GenBank/DDBJ whole genome shotgun (WGS) entry which is preliminary data.</text>
</comment>
<dbReference type="AlphaFoldDB" id="A0A212FNM6"/>
<sequence length="30" mass="3589">MCAWIDVPGFVPRRYQRTNRNRRGAAMPRL</sequence>
<gene>
    <name evidence="1" type="ORF">KGM_207631</name>
</gene>
<keyword evidence="2" id="KW-1185">Reference proteome</keyword>
<evidence type="ECO:0000313" key="2">
    <source>
        <dbReference type="Proteomes" id="UP000007151"/>
    </source>
</evidence>
<proteinExistence type="predicted"/>
<reference evidence="1 2" key="1">
    <citation type="journal article" date="2011" name="Cell">
        <title>The monarch butterfly genome yields insights into long-distance migration.</title>
        <authorList>
            <person name="Zhan S."/>
            <person name="Merlin C."/>
            <person name="Boore J.L."/>
            <person name="Reppert S.M."/>
        </authorList>
    </citation>
    <scope>NUCLEOTIDE SEQUENCE [LARGE SCALE GENOMIC DNA]</scope>
    <source>
        <strain evidence="1">F-2</strain>
    </source>
</reference>
<dbReference type="InParanoid" id="A0A212FNM6"/>
<dbReference type="KEGG" id="dpl:KGM_207631"/>
<evidence type="ECO:0000313" key="1">
    <source>
        <dbReference type="EMBL" id="OWR55352.1"/>
    </source>
</evidence>
<accession>A0A212FNM6</accession>
<dbReference type="Proteomes" id="UP000007151">
    <property type="component" value="Unassembled WGS sequence"/>
</dbReference>
<protein>
    <submittedName>
        <fullName evidence="1">Uncharacterized protein</fullName>
    </submittedName>
</protein>
<name>A0A212FNM6_DANPL</name>